<dbReference type="RefSeq" id="WP_349282122.1">
    <property type="nucleotide sequence ID" value="NZ_CBCSCU010000025.1"/>
</dbReference>
<protein>
    <submittedName>
        <fullName evidence="1">Heme-binding protein</fullName>
    </submittedName>
</protein>
<name>A0AAU7LYB0_9BURK</name>
<dbReference type="EMBL" id="CP157676">
    <property type="protein sequence ID" value="XBP72500.1"/>
    <property type="molecule type" value="Genomic_DNA"/>
</dbReference>
<dbReference type="InterPro" id="IPR038084">
    <property type="entry name" value="PduO/GlcC-like_sf"/>
</dbReference>
<dbReference type="InterPro" id="IPR005624">
    <property type="entry name" value="PduO/GlcC-like"/>
</dbReference>
<gene>
    <name evidence="1" type="ORF">ABLV49_22545</name>
</gene>
<dbReference type="InterPro" id="IPR052517">
    <property type="entry name" value="GlcG_carb_metab_protein"/>
</dbReference>
<dbReference type="SUPFAM" id="SSF143744">
    <property type="entry name" value="GlcG-like"/>
    <property type="match status" value="1"/>
</dbReference>
<organism evidence="1">
    <name type="scientific">Polaromonas hydrogenivorans</name>
    <dbReference type="NCBI Taxonomy" id="335476"/>
    <lineage>
        <taxon>Bacteria</taxon>
        <taxon>Pseudomonadati</taxon>
        <taxon>Pseudomonadota</taxon>
        <taxon>Betaproteobacteria</taxon>
        <taxon>Burkholderiales</taxon>
        <taxon>Comamonadaceae</taxon>
        <taxon>Polaromonas</taxon>
    </lineage>
</organism>
<accession>A0AAU7LYB0</accession>
<dbReference type="PANTHER" id="PTHR34309:SF1">
    <property type="entry name" value="PROTEIN GLCG"/>
    <property type="match status" value="1"/>
</dbReference>
<proteinExistence type="predicted"/>
<reference evidence="1" key="1">
    <citation type="submission" date="2024-05" db="EMBL/GenBank/DDBJ databases">
        <authorList>
            <person name="Bunk B."/>
            <person name="Swiderski J."/>
            <person name="Sproer C."/>
            <person name="Thiel V."/>
        </authorList>
    </citation>
    <scope>NUCLEOTIDE SEQUENCE</scope>
    <source>
        <strain evidence="1">DSM 17735</strain>
        <plasmid evidence="1">p1</plasmid>
    </source>
</reference>
<dbReference type="Gene3D" id="3.30.450.150">
    <property type="entry name" value="Haem-degrading domain"/>
    <property type="match status" value="1"/>
</dbReference>
<sequence length="136" mass="14203">MLAQAIVAATVREAQKRSVRVCVAVVDPGGHLVAFLRMDGMPFHLIGVAQDKAITAASFGMPTSELAFGLTRHSKAAVEFFRGREHLVLLGGGIPLHRGSELIGGVGVTGSSEAEDEACALAAVKTCLKDTFQSEA</sequence>
<keyword evidence="1" id="KW-0614">Plasmid</keyword>
<dbReference type="Pfam" id="PF03928">
    <property type="entry name" value="HbpS-like"/>
    <property type="match status" value="1"/>
</dbReference>
<evidence type="ECO:0000313" key="1">
    <source>
        <dbReference type="EMBL" id="XBP72500.1"/>
    </source>
</evidence>
<dbReference type="PANTHER" id="PTHR34309">
    <property type="entry name" value="SLR1406 PROTEIN"/>
    <property type="match status" value="1"/>
</dbReference>
<geneLocation type="plasmid" evidence="1">
    <name>p1</name>
</geneLocation>
<dbReference type="AlphaFoldDB" id="A0AAU7LYB0"/>